<reference evidence="3" key="1">
    <citation type="journal article" date="2013" name="Nature">
        <title>Draft genome of the wheat A-genome progenitor Triticum urartu.</title>
        <authorList>
            <person name="Ling H.Q."/>
            <person name="Zhao S."/>
            <person name="Liu D."/>
            <person name="Wang J."/>
            <person name="Sun H."/>
            <person name="Zhang C."/>
            <person name="Fan H."/>
            <person name="Li D."/>
            <person name="Dong L."/>
            <person name="Tao Y."/>
            <person name="Gao C."/>
            <person name="Wu H."/>
            <person name="Li Y."/>
            <person name="Cui Y."/>
            <person name="Guo X."/>
            <person name="Zheng S."/>
            <person name="Wang B."/>
            <person name="Yu K."/>
            <person name="Liang Q."/>
            <person name="Yang W."/>
            <person name="Lou X."/>
            <person name="Chen J."/>
            <person name="Feng M."/>
            <person name="Jian J."/>
            <person name="Zhang X."/>
            <person name="Luo G."/>
            <person name="Jiang Y."/>
            <person name="Liu J."/>
            <person name="Wang Z."/>
            <person name="Sha Y."/>
            <person name="Zhang B."/>
            <person name="Wu H."/>
            <person name="Tang D."/>
            <person name="Shen Q."/>
            <person name="Xue P."/>
            <person name="Zou S."/>
            <person name="Wang X."/>
            <person name="Liu X."/>
            <person name="Wang F."/>
            <person name="Yang Y."/>
            <person name="An X."/>
            <person name="Dong Z."/>
            <person name="Zhang K."/>
            <person name="Zhang X."/>
            <person name="Luo M.C."/>
            <person name="Dvorak J."/>
            <person name="Tong Y."/>
            <person name="Wang J."/>
            <person name="Yang H."/>
            <person name="Li Z."/>
            <person name="Wang D."/>
            <person name="Zhang A."/>
            <person name="Wang J."/>
        </authorList>
    </citation>
    <scope>NUCLEOTIDE SEQUENCE</scope>
    <source>
        <strain evidence="3">cv. G1812</strain>
    </source>
</reference>
<name>A0A8R7QP84_TRIUA</name>
<evidence type="ECO:0000256" key="1">
    <source>
        <dbReference type="SAM" id="MobiDB-lite"/>
    </source>
</evidence>
<feature type="region of interest" description="Disordered" evidence="1">
    <location>
        <begin position="1"/>
        <end position="115"/>
    </location>
</feature>
<protein>
    <submittedName>
        <fullName evidence="2">Uncharacterized protein</fullName>
    </submittedName>
</protein>
<dbReference type="Proteomes" id="UP000015106">
    <property type="component" value="Chromosome 6"/>
</dbReference>
<dbReference type="AlphaFoldDB" id="A0A8R7QP84"/>
<keyword evidence="3" id="KW-1185">Reference proteome</keyword>
<proteinExistence type="predicted"/>
<evidence type="ECO:0000313" key="2">
    <source>
        <dbReference type="EnsemblPlants" id="TuG1812G0600000539.01.T01"/>
    </source>
</evidence>
<accession>A0A8R7QP84</accession>
<dbReference type="EnsemblPlants" id="TuG1812G0600000539.01.T01">
    <property type="protein sequence ID" value="TuG1812G0600000539.01.T01"/>
    <property type="gene ID" value="TuG1812G0600000539.01"/>
</dbReference>
<reference evidence="2" key="3">
    <citation type="submission" date="2022-06" db="UniProtKB">
        <authorList>
            <consortium name="EnsemblPlants"/>
        </authorList>
    </citation>
    <scope>IDENTIFICATION</scope>
</reference>
<sequence>KKNAREPSSSPDRGRGERDRIDSTPESSRREGQPVPSSEDRRGASVNLRSGMGWSPSSRSQRPEERDPGQAESIRSIPTTGGAGSASSRSNPARCRGVLWSQGAGEGDNGRRLAY</sequence>
<reference evidence="2" key="2">
    <citation type="submission" date="2018-03" db="EMBL/GenBank/DDBJ databases">
        <title>The Triticum urartu genome reveals the dynamic nature of wheat genome evolution.</title>
        <authorList>
            <person name="Ling H."/>
            <person name="Ma B."/>
            <person name="Shi X."/>
            <person name="Liu H."/>
            <person name="Dong L."/>
            <person name="Sun H."/>
            <person name="Cao Y."/>
            <person name="Gao Q."/>
            <person name="Zheng S."/>
            <person name="Li Y."/>
            <person name="Yu Y."/>
            <person name="Du H."/>
            <person name="Qi M."/>
            <person name="Li Y."/>
            <person name="Yu H."/>
            <person name="Cui Y."/>
            <person name="Wang N."/>
            <person name="Chen C."/>
            <person name="Wu H."/>
            <person name="Zhao Y."/>
            <person name="Zhang J."/>
            <person name="Li Y."/>
            <person name="Zhou W."/>
            <person name="Zhang B."/>
            <person name="Hu W."/>
            <person name="Eijk M."/>
            <person name="Tang J."/>
            <person name="Witsenboer H."/>
            <person name="Zhao S."/>
            <person name="Li Z."/>
            <person name="Zhang A."/>
            <person name="Wang D."/>
            <person name="Liang C."/>
        </authorList>
    </citation>
    <scope>NUCLEOTIDE SEQUENCE [LARGE SCALE GENOMIC DNA]</scope>
    <source>
        <strain evidence="2">cv. G1812</strain>
    </source>
</reference>
<dbReference type="Gramene" id="TuG1812G0600000539.01.T01">
    <property type="protein sequence ID" value="TuG1812G0600000539.01.T01"/>
    <property type="gene ID" value="TuG1812G0600000539.01"/>
</dbReference>
<organism evidence="2 3">
    <name type="scientific">Triticum urartu</name>
    <name type="common">Red wild einkorn</name>
    <name type="synonym">Crithodium urartu</name>
    <dbReference type="NCBI Taxonomy" id="4572"/>
    <lineage>
        <taxon>Eukaryota</taxon>
        <taxon>Viridiplantae</taxon>
        <taxon>Streptophyta</taxon>
        <taxon>Embryophyta</taxon>
        <taxon>Tracheophyta</taxon>
        <taxon>Spermatophyta</taxon>
        <taxon>Magnoliopsida</taxon>
        <taxon>Liliopsida</taxon>
        <taxon>Poales</taxon>
        <taxon>Poaceae</taxon>
        <taxon>BOP clade</taxon>
        <taxon>Pooideae</taxon>
        <taxon>Triticodae</taxon>
        <taxon>Triticeae</taxon>
        <taxon>Triticinae</taxon>
        <taxon>Triticum</taxon>
    </lineage>
</organism>
<evidence type="ECO:0000313" key="3">
    <source>
        <dbReference type="Proteomes" id="UP000015106"/>
    </source>
</evidence>
<feature type="compositionally biased region" description="Polar residues" evidence="1">
    <location>
        <begin position="1"/>
        <end position="11"/>
    </location>
</feature>
<feature type="compositionally biased region" description="Basic and acidic residues" evidence="1">
    <location>
        <begin position="12"/>
        <end position="43"/>
    </location>
</feature>